<dbReference type="SUPFAM" id="SSF102114">
    <property type="entry name" value="Radical SAM enzymes"/>
    <property type="match status" value="1"/>
</dbReference>
<dbReference type="InterPro" id="IPR006638">
    <property type="entry name" value="Elp3/MiaA/NifB-like_rSAM"/>
</dbReference>
<dbReference type="Proteomes" id="UP000823847">
    <property type="component" value="Unassembled WGS sequence"/>
</dbReference>
<dbReference type="InterPro" id="IPR034505">
    <property type="entry name" value="Coproporphyrinogen-III_oxidase"/>
</dbReference>
<dbReference type="SFLD" id="SFLDF00562">
    <property type="entry name" value="HemN-like__clustered_with_heat"/>
    <property type="match status" value="1"/>
</dbReference>
<evidence type="ECO:0000256" key="1">
    <source>
        <dbReference type="ARBA" id="ARBA00006100"/>
    </source>
</evidence>
<dbReference type="InterPro" id="IPR010723">
    <property type="entry name" value="HemN_C"/>
</dbReference>
<dbReference type="GO" id="GO:0005737">
    <property type="term" value="C:cytoplasm"/>
    <property type="evidence" value="ECO:0007669"/>
    <property type="project" value="UniProtKB-SubCell"/>
</dbReference>
<dbReference type="GO" id="GO:0046872">
    <property type="term" value="F:metal ion binding"/>
    <property type="evidence" value="ECO:0007669"/>
    <property type="project" value="UniProtKB-UniRule"/>
</dbReference>
<organism evidence="4 5">
    <name type="scientific">Candidatus Parabacteroides intestinigallinarum</name>
    <dbReference type="NCBI Taxonomy" id="2838722"/>
    <lineage>
        <taxon>Bacteria</taxon>
        <taxon>Pseudomonadati</taxon>
        <taxon>Bacteroidota</taxon>
        <taxon>Bacteroidia</taxon>
        <taxon>Bacteroidales</taxon>
        <taxon>Tannerellaceae</taxon>
        <taxon>Parabacteroides</taxon>
    </lineage>
</organism>
<dbReference type="Gene3D" id="3.80.30.20">
    <property type="entry name" value="tm_1862 like domain"/>
    <property type="match status" value="1"/>
</dbReference>
<dbReference type="SFLD" id="SFLDG01065">
    <property type="entry name" value="anaerobic_coproporphyrinogen-I"/>
    <property type="match status" value="1"/>
</dbReference>
<evidence type="ECO:0000259" key="3">
    <source>
        <dbReference type="PROSITE" id="PS51918"/>
    </source>
</evidence>
<comment type="similarity">
    <text evidence="1">Belongs to the anaerobic coproporphyrinogen-III oxidase family. HemW subfamily.</text>
</comment>
<keyword evidence="2" id="KW-0408">Iron</keyword>
<dbReference type="GO" id="GO:0051539">
    <property type="term" value="F:4 iron, 4 sulfur cluster binding"/>
    <property type="evidence" value="ECO:0007669"/>
    <property type="project" value="UniProtKB-UniRule"/>
</dbReference>
<keyword evidence="2" id="KW-0963">Cytoplasm</keyword>
<reference evidence="4" key="2">
    <citation type="submission" date="2021-04" db="EMBL/GenBank/DDBJ databases">
        <authorList>
            <person name="Gilroy R."/>
        </authorList>
    </citation>
    <scope>NUCLEOTIDE SEQUENCE</scope>
    <source>
        <strain evidence="4">ChiHecec2B26-12326</strain>
    </source>
</reference>
<dbReference type="SFLD" id="SFLDF00288">
    <property type="entry name" value="HemN-like__clustered_with_nucl"/>
    <property type="match status" value="1"/>
</dbReference>
<evidence type="ECO:0000313" key="4">
    <source>
        <dbReference type="EMBL" id="HIX85860.1"/>
    </source>
</evidence>
<reference evidence="4" key="1">
    <citation type="journal article" date="2021" name="PeerJ">
        <title>Extensive microbial diversity within the chicken gut microbiome revealed by metagenomics and culture.</title>
        <authorList>
            <person name="Gilroy R."/>
            <person name="Ravi A."/>
            <person name="Getino M."/>
            <person name="Pursley I."/>
            <person name="Horton D.L."/>
            <person name="Alikhan N.F."/>
            <person name="Baker D."/>
            <person name="Gharbi K."/>
            <person name="Hall N."/>
            <person name="Watson M."/>
            <person name="Adriaenssens E.M."/>
            <person name="Foster-Nyarko E."/>
            <person name="Jarju S."/>
            <person name="Secka A."/>
            <person name="Antonio M."/>
            <person name="Oren A."/>
            <person name="Chaudhuri R.R."/>
            <person name="La Ragione R."/>
            <person name="Hildebrand F."/>
            <person name="Pallen M.J."/>
        </authorList>
    </citation>
    <scope>NUCLEOTIDE SEQUENCE</scope>
    <source>
        <strain evidence="4">ChiHecec2B26-12326</strain>
    </source>
</reference>
<sequence>MFSLYIHVPFCATRCVYCDFFSNTDTRYKEPYLRAIEKEMELRGEYIDDDTLETIYLGGGTPSRLSGNDLERIFNAISRRFSIAEGAEITLEANPDDIRPDYLSALRDLPINRISMGIQSFRPEDLRLLNRRHDREQAIRAVELCQAHGFTNLSIDLIYGLPGQTPEAWEENLRQAIRLGTPHLSAYHLTYEEGTALYKRLQAGQVEPVDEEVSVTLFHILTERMAEAGFQHYEISNFARPGFHARHNSAYWTGKPYLGLGPSAHSYNRTSREWNVASLPLYLRGIESGQPATERETLDLSTRYNDFIITGLRTMWGISLDKLRTEFGEALLAYCQKQARPYIQRGLLRQENDRLALSQAGILLSDGIMSELMYIK</sequence>
<comment type="caution">
    <text evidence="4">The sequence shown here is derived from an EMBL/GenBank/DDBJ whole genome shotgun (WGS) entry which is preliminary data.</text>
</comment>
<evidence type="ECO:0000256" key="2">
    <source>
        <dbReference type="RuleBase" id="RU364116"/>
    </source>
</evidence>
<dbReference type="InterPro" id="IPR004559">
    <property type="entry name" value="HemW-like"/>
</dbReference>
<dbReference type="PROSITE" id="PS51918">
    <property type="entry name" value="RADICAL_SAM"/>
    <property type="match status" value="1"/>
</dbReference>
<dbReference type="SMART" id="SM00729">
    <property type="entry name" value="Elp3"/>
    <property type="match status" value="1"/>
</dbReference>
<evidence type="ECO:0000313" key="5">
    <source>
        <dbReference type="Proteomes" id="UP000823847"/>
    </source>
</evidence>
<keyword evidence="2" id="KW-0949">S-adenosyl-L-methionine</keyword>
<dbReference type="PANTHER" id="PTHR13932:SF5">
    <property type="entry name" value="RADICAL S-ADENOSYL METHIONINE DOMAIN-CONTAINING PROTEIN 1, MITOCHONDRIAL"/>
    <property type="match status" value="1"/>
</dbReference>
<dbReference type="CDD" id="cd01335">
    <property type="entry name" value="Radical_SAM"/>
    <property type="match status" value="1"/>
</dbReference>
<dbReference type="Pfam" id="PF04055">
    <property type="entry name" value="Radical_SAM"/>
    <property type="match status" value="1"/>
</dbReference>
<keyword evidence="2" id="KW-0479">Metal-binding</keyword>
<dbReference type="GO" id="GO:0006779">
    <property type="term" value="P:porphyrin-containing compound biosynthetic process"/>
    <property type="evidence" value="ECO:0007669"/>
    <property type="project" value="InterPro"/>
</dbReference>
<keyword evidence="2" id="KW-0349">Heme</keyword>
<dbReference type="PANTHER" id="PTHR13932">
    <property type="entry name" value="COPROPORPHYRINIGEN III OXIDASE"/>
    <property type="match status" value="1"/>
</dbReference>
<comment type="function">
    <text evidence="2">Probably acts as a heme chaperone, transferring heme to an unknown acceptor. Binds one molecule of heme per monomer, possibly covalently. Binds 1 [4Fe-4S] cluster. The cluster is coordinated with 3 cysteines and an exchangeable S-adenosyl-L-methionine.</text>
</comment>
<proteinExistence type="inferred from homology"/>
<dbReference type="InterPro" id="IPR023404">
    <property type="entry name" value="rSAM_horseshoe"/>
</dbReference>
<keyword evidence="2" id="KW-0411">Iron-sulfur</keyword>
<dbReference type="InterPro" id="IPR058240">
    <property type="entry name" value="rSAM_sf"/>
</dbReference>
<accession>A0A9D1XQZ7</accession>
<keyword evidence="2" id="KW-0004">4Fe-4S</keyword>
<comment type="subcellular location">
    <subcellularLocation>
        <location evidence="2">Cytoplasm</location>
    </subcellularLocation>
</comment>
<protein>
    <recommendedName>
        <fullName evidence="2">Heme chaperone HemW</fullName>
    </recommendedName>
</protein>
<dbReference type="NCBIfam" id="TIGR00539">
    <property type="entry name" value="hemN_rel"/>
    <property type="match status" value="1"/>
</dbReference>
<name>A0A9D1XQZ7_9BACT</name>
<dbReference type="Pfam" id="PF06969">
    <property type="entry name" value="HemN_C"/>
    <property type="match status" value="1"/>
</dbReference>
<dbReference type="AlphaFoldDB" id="A0A9D1XQZ7"/>
<keyword evidence="2" id="KW-0143">Chaperone</keyword>
<dbReference type="SFLD" id="SFLDS00029">
    <property type="entry name" value="Radical_SAM"/>
    <property type="match status" value="1"/>
</dbReference>
<dbReference type="EMBL" id="DXEN01000029">
    <property type="protein sequence ID" value="HIX85860.1"/>
    <property type="molecule type" value="Genomic_DNA"/>
</dbReference>
<dbReference type="InterPro" id="IPR007197">
    <property type="entry name" value="rSAM"/>
</dbReference>
<dbReference type="GO" id="GO:0004109">
    <property type="term" value="F:coproporphyrinogen oxidase activity"/>
    <property type="evidence" value="ECO:0007669"/>
    <property type="project" value="InterPro"/>
</dbReference>
<dbReference type="SFLD" id="SFLDG01082">
    <property type="entry name" value="B12-binding_domain_containing"/>
    <property type="match status" value="1"/>
</dbReference>
<feature type="domain" description="Radical SAM core" evidence="3">
    <location>
        <begin position="1"/>
        <end position="231"/>
    </location>
</feature>
<gene>
    <name evidence="4" type="primary">hemW</name>
    <name evidence="4" type="ORF">H9848_04545</name>
</gene>